<dbReference type="SUPFAM" id="SSF52540">
    <property type="entry name" value="P-loop containing nucleoside triphosphate hydrolases"/>
    <property type="match status" value="1"/>
</dbReference>
<sequence>MIKTTWDKLEEVFPDIIRDNDKYRLILENILLSSNNKLLYTPIGFPIDTFLNLLLARLCDIQVPFNKTEHTWEKSISYVENQYYIEIDLMNPENMKNIEKITPFLLHIISSKNVKMKKHLIVIKHIDLLSSLYCDFRIILEKYSHNVVFICTTHFITKIEAPIKSRFSRFRIPLFTFNEICDIFTNYLGISMNDYLLEAKTRNIIKAIFLAELERHPANAACGGAAGAEILSKVFVEFNYPPFVEFIRTYNKNKNNLEEIRGLSYKCCQYNISILQITQDFVRLVDYGTYYMNIRGCVGSDSSSGGSNSDSLKCEIVKIGTDIDYLLSQTNKCKEPLYIENLLCQLLLCG</sequence>
<proteinExistence type="predicted"/>
<organism evidence="1">
    <name type="scientific">viral metagenome</name>
    <dbReference type="NCBI Taxonomy" id="1070528"/>
    <lineage>
        <taxon>unclassified sequences</taxon>
        <taxon>metagenomes</taxon>
        <taxon>organismal metagenomes</taxon>
    </lineage>
</organism>
<dbReference type="AlphaFoldDB" id="A0A6C0K8C1"/>
<reference evidence="1" key="1">
    <citation type="journal article" date="2020" name="Nature">
        <title>Giant virus diversity and host interactions through global metagenomics.</title>
        <authorList>
            <person name="Schulz F."/>
            <person name="Roux S."/>
            <person name="Paez-Espino D."/>
            <person name="Jungbluth S."/>
            <person name="Walsh D.A."/>
            <person name="Denef V.J."/>
            <person name="McMahon K.D."/>
            <person name="Konstantinidis K.T."/>
            <person name="Eloe-Fadrosh E.A."/>
            <person name="Kyrpides N.C."/>
            <person name="Woyke T."/>
        </authorList>
    </citation>
    <scope>NUCLEOTIDE SEQUENCE</scope>
    <source>
        <strain evidence="1">GVMAG-S-1101178-73</strain>
    </source>
</reference>
<protein>
    <submittedName>
        <fullName evidence="1">Uncharacterized protein</fullName>
    </submittedName>
</protein>
<dbReference type="InterPro" id="IPR027417">
    <property type="entry name" value="P-loop_NTPase"/>
</dbReference>
<evidence type="ECO:0000313" key="1">
    <source>
        <dbReference type="EMBL" id="QHU13401.1"/>
    </source>
</evidence>
<dbReference type="EMBL" id="MN740820">
    <property type="protein sequence ID" value="QHU13401.1"/>
    <property type="molecule type" value="Genomic_DNA"/>
</dbReference>
<name>A0A6C0K8C1_9ZZZZ</name>
<dbReference type="Gene3D" id="3.40.50.300">
    <property type="entry name" value="P-loop containing nucleotide triphosphate hydrolases"/>
    <property type="match status" value="1"/>
</dbReference>
<accession>A0A6C0K8C1</accession>